<dbReference type="KEGG" id="nou:Natoc_1288"/>
<name>L0JWF9_9EURY</name>
<evidence type="ECO:0000313" key="2">
    <source>
        <dbReference type="Proteomes" id="UP000010878"/>
    </source>
</evidence>
<keyword evidence="2" id="KW-1185">Reference proteome</keyword>
<evidence type="ECO:0000313" key="1">
    <source>
        <dbReference type="EMBL" id="AGB37111.1"/>
    </source>
</evidence>
<dbReference type="HOGENOM" id="CLU_786703_0_0_2"/>
<proteinExistence type="predicted"/>
<accession>L0JWF9</accession>
<dbReference type="AlphaFoldDB" id="L0JWF9"/>
<protein>
    <submittedName>
        <fullName evidence="1">Uncharacterized protein</fullName>
    </submittedName>
</protein>
<reference evidence="1 2" key="1">
    <citation type="submission" date="2012-11" db="EMBL/GenBank/DDBJ databases">
        <title>FINISHED of Natronococcus occultus SP4, DSM 3396.</title>
        <authorList>
            <consortium name="DOE Joint Genome Institute"/>
            <person name="Eisen J."/>
            <person name="Huntemann M."/>
            <person name="Wei C.-L."/>
            <person name="Han J."/>
            <person name="Detter J.C."/>
            <person name="Han C."/>
            <person name="Tapia R."/>
            <person name="Chen A."/>
            <person name="Kyrpides N."/>
            <person name="Mavromatis K."/>
            <person name="Markowitz V."/>
            <person name="Szeto E."/>
            <person name="Ivanova N."/>
            <person name="Mikhailova N."/>
            <person name="Ovchinnikova G."/>
            <person name="Pagani I."/>
            <person name="Pati A."/>
            <person name="Goodwin L."/>
            <person name="Nordberg H.P."/>
            <person name="Cantor M.N."/>
            <person name="Hua S.X."/>
            <person name="Woyke T."/>
            <person name="Eisen J."/>
            <person name="Klenk H.-P."/>
            <person name="Klenk H.-P."/>
        </authorList>
    </citation>
    <scope>NUCLEOTIDE SEQUENCE [LARGE SCALE GENOMIC DNA]</scope>
    <source>
        <strain evidence="1 2">SP4</strain>
    </source>
</reference>
<gene>
    <name evidence="1" type="ORF">Natoc_1288</name>
</gene>
<dbReference type="Proteomes" id="UP000010878">
    <property type="component" value="Chromosome"/>
</dbReference>
<dbReference type="EMBL" id="CP003929">
    <property type="protein sequence ID" value="AGB37111.1"/>
    <property type="molecule type" value="Genomic_DNA"/>
</dbReference>
<organism evidence="1 2">
    <name type="scientific">Natronococcus occultus SP4</name>
    <dbReference type="NCBI Taxonomy" id="694430"/>
    <lineage>
        <taxon>Archaea</taxon>
        <taxon>Methanobacteriati</taxon>
        <taxon>Methanobacteriota</taxon>
        <taxon>Stenosarchaea group</taxon>
        <taxon>Halobacteria</taxon>
        <taxon>Halobacteriales</taxon>
        <taxon>Natrialbaceae</taxon>
        <taxon>Natronococcus</taxon>
    </lineage>
</organism>
<sequence>MNRSRIDWWSNSCVQSSETGSVSISRVAAGESGGCCVGVSPASVTVGPPRVGVFAGGVLTGEWGGVPSSPSECVECGQPSAVAHELSARIRGRALTGLGRALPVDRWPCWSVDSSLGVRARGRPAGSAGWPDQRGCRVGTARGVPYSRLLDGGWCRDCRSDSRGDGSPTGLRRLGGRQRRLRGRLPGGCPRSVGTQWVGDRLGIPRGVAWGWWRLSLVVTVRVEECSGEARVEVLGCEAAFGFDVLDPVVDALVVRLEVVASGSVGIVDDVDGFVGGSVDVVCALGVDADENVVRSVVSATASRNGFGGVRLYTHMLVRPARGRCATTGLRVFRGVPCLFYSRGHTHLTLRV</sequence>